<feature type="transmembrane region" description="Helical" evidence="1">
    <location>
        <begin position="445"/>
        <end position="467"/>
    </location>
</feature>
<proteinExistence type="predicted"/>
<feature type="transmembrane region" description="Helical" evidence="1">
    <location>
        <begin position="115"/>
        <end position="137"/>
    </location>
</feature>
<feature type="transmembrane region" description="Helical" evidence="1">
    <location>
        <begin position="237"/>
        <end position="259"/>
    </location>
</feature>
<evidence type="ECO:0000313" key="3">
    <source>
        <dbReference type="Proteomes" id="UP001164706"/>
    </source>
</evidence>
<dbReference type="KEGG" id="mdb:OVN18_02345"/>
<dbReference type="RefSeq" id="WP_267781682.1">
    <property type="nucleotide sequence ID" value="NZ_CP113089.1"/>
</dbReference>
<protein>
    <recommendedName>
        <fullName evidence="4">YfhO family protein</fullName>
    </recommendedName>
</protein>
<feature type="transmembrane region" description="Helical" evidence="1">
    <location>
        <begin position="197"/>
        <end position="225"/>
    </location>
</feature>
<feature type="transmembrane region" description="Helical" evidence="1">
    <location>
        <begin position="412"/>
        <end position="433"/>
    </location>
</feature>
<dbReference type="EMBL" id="CP113089">
    <property type="protein sequence ID" value="WAB81882.1"/>
    <property type="molecule type" value="Genomic_DNA"/>
</dbReference>
<feature type="transmembrane region" description="Helical" evidence="1">
    <location>
        <begin position="332"/>
        <end position="355"/>
    </location>
</feature>
<feature type="transmembrane region" description="Helical" evidence="1">
    <location>
        <begin position="361"/>
        <end position="378"/>
    </location>
</feature>
<evidence type="ECO:0000256" key="1">
    <source>
        <dbReference type="SAM" id="Phobius"/>
    </source>
</evidence>
<sequence length="738" mass="78383">MTALPTAAPATAARAARHRESRATAIAVVFAALVTAALAVGRAVLVPRFYYFDDTQTGAVGQWWELGERWVSGTWSILSPSQWQAGNFLAEGQWGLLSPLTTVIALLTRASDDMAVLATVVKISLLVGTSIGTVLLVRSFGASSPWSAVAGIATPLIGFTVYMDAPSWVTGLMTSALFPMAWWGLRRVSMGRNPWILLVSAGLLVTAGYVFGVLGLATLMIVTLLQHAVRSERASALRVLLAGLVVALLSIVIYLPAILTSGVSVRASTGIANDGFLNADLSDLLASSVATGSVSIEAWWGAFPGTPLQYIAWFLPLILLTLPAPRTTLEELAPAIGTATVMLLLVIGPSAVGPLRFPVRMMPYLGIALIVIAVVLMSRVRWPEVTTGRWVATAILMVAGGFAAWAQQPETAARVALSIAIGLLALATMRALATGRLRPLTRQSLQSTLAAVAVAATVLAVLPQMYWLRTSPLPDYGAEAGVQELSDVLNEAEGDTFVVGSALGRLRTGGDDVLAANLWYFSDAEVQNTYTVLQYREYAEDLCMDLRGSTCQAAFETLFEQDAATGERLADLLSLSSVLVLEEEGRPRAPSAPSGWSMVDESGSGWLFVRDDPVPPAGGIEWASTGATLRIDEQSETGLRATVLEDVDQGTIVTSRLAWPGYVVDGASLTDPHRGYLLTLDLEGARAGDVISVEFRPPAWPIVAISGLLSVFGGLAWCLAAAVLQLRSQRGGRAMRRR</sequence>
<name>A0A9E8MLS8_9MICO</name>
<feature type="transmembrane region" description="Helical" evidence="1">
    <location>
        <begin position="390"/>
        <end position="406"/>
    </location>
</feature>
<gene>
    <name evidence="2" type="ORF">OVN18_02345</name>
</gene>
<evidence type="ECO:0000313" key="2">
    <source>
        <dbReference type="EMBL" id="WAB81882.1"/>
    </source>
</evidence>
<keyword evidence="1" id="KW-0812">Transmembrane</keyword>
<evidence type="ECO:0008006" key="4">
    <source>
        <dbReference type="Google" id="ProtNLM"/>
    </source>
</evidence>
<accession>A0A9E8MLS8</accession>
<reference evidence="2" key="1">
    <citation type="submission" date="2022-11" db="EMBL/GenBank/DDBJ databases">
        <title>Description of Microcella daejonensis nov. sp, isolated from riverside soil.</title>
        <authorList>
            <person name="Molina K.M."/>
            <person name="Kim S.B."/>
        </authorList>
    </citation>
    <scope>NUCLEOTIDE SEQUENCE</scope>
    <source>
        <strain evidence="2">MMS21-STM12</strain>
    </source>
</reference>
<feature type="transmembrane region" description="Helical" evidence="1">
    <location>
        <begin position="699"/>
        <end position="726"/>
    </location>
</feature>
<keyword evidence="3" id="KW-1185">Reference proteome</keyword>
<feature type="transmembrane region" description="Helical" evidence="1">
    <location>
        <begin position="25"/>
        <end position="45"/>
    </location>
</feature>
<feature type="transmembrane region" description="Helical" evidence="1">
    <location>
        <begin position="143"/>
        <end position="161"/>
    </location>
</feature>
<feature type="transmembrane region" description="Helical" evidence="1">
    <location>
        <begin position="298"/>
        <end position="320"/>
    </location>
</feature>
<dbReference type="Proteomes" id="UP001164706">
    <property type="component" value="Chromosome"/>
</dbReference>
<organism evidence="2 3">
    <name type="scientific">Microcella daejeonensis</name>
    <dbReference type="NCBI Taxonomy" id="2994971"/>
    <lineage>
        <taxon>Bacteria</taxon>
        <taxon>Bacillati</taxon>
        <taxon>Actinomycetota</taxon>
        <taxon>Actinomycetes</taxon>
        <taxon>Micrococcales</taxon>
        <taxon>Microbacteriaceae</taxon>
        <taxon>Microcella</taxon>
    </lineage>
</organism>
<keyword evidence="1" id="KW-0472">Membrane</keyword>
<keyword evidence="1" id="KW-1133">Transmembrane helix</keyword>
<dbReference type="AlphaFoldDB" id="A0A9E8MLS8"/>